<gene>
    <name evidence="2" type="ORF">MSPICULIGERA_LOCUS11842</name>
</gene>
<organism evidence="2 3">
    <name type="scientific">Mesorhabditis spiculigera</name>
    <dbReference type="NCBI Taxonomy" id="96644"/>
    <lineage>
        <taxon>Eukaryota</taxon>
        <taxon>Metazoa</taxon>
        <taxon>Ecdysozoa</taxon>
        <taxon>Nematoda</taxon>
        <taxon>Chromadorea</taxon>
        <taxon>Rhabditida</taxon>
        <taxon>Rhabditina</taxon>
        <taxon>Rhabditomorpha</taxon>
        <taxon>Rhabditoidea</taxon>
        <taxon>Rhabditidae</taxon>
        <taxon>Mesorhabditinae</taxon>
        <taxon>Mesorhabditis</taxon>
    </lineage>
</organism>
<feature type="region of interest" description="Disordered" evidence="1">
    <location>
        <begin position="1"/>
        <end position="40"/>
    </location>
</feature>
<evidence type="ECO:0000313" key="3">
    <source>
        <dbReference type="Proteomes" id="UP001177023"/>
    </source>
</evidence>
<evidence type="ECO:0000313" key="2">
    <source>
        <dbReference type="EMBL" id="CAJ0573485.1"/>
    </source>
</evidence>
<keyword evidence="3" id="KW-1185">Reference proteome</keyword>
<dbReference type="AlphaFoldDB" id="A0AA36CSQ3"/>
<comment type="caution">
    <text evidence="2">The sequence shown here is derived from an EMBL/GenBank/DDBJ whole genome shotgun (WGS) entry which is preliminary data.</text>
</comment>
<feature type="non-terminal residue" evidence="2">
    <location>
        <position position="1"/>
    </location>
</feature>
<evidence type="ECO:0000256" key="1">
    <source>
        <dbReference type="SAM" id="MobiDB-lite"/>
    </source>
</evidence>
<dbReference type="EMBL" id="CATQJA010002619">
    <property type="protein sequence ID" value="CAJ0573485.1"/>
    <property type="molecule type" value="Genomic_DNA"/>
</dbReference>
<proteinExistence type="predicted"/>
<feature type="region of interest" description="Disordered" evidence="1">
    <location>
        <begin position="198"/>
        <end position="217"/>
    </location>
</feature>
<protein>
    <submittedName>
        <fullName evidence="2">Uncharacterized protein</fullName>
    </submittedName>
</protein>
<name>A0AA36CSQ3_9BILA</name>
<accession>A0AA36CSQ3</accession>
<sequence>MESETRKKNASPRIQRRAPVSSASPVPPRKHVYFGGFSPNARTNPEFEEVEARFPPAVPGSNPVTSQQYSMHYASQDDLRRRNDADFSDSLARQNRVNRHVTHVTIREPPSPSRSSERRDAYGVNGYVERADEAMDPRLPQATSSAAQLYVFNHPNGPNQPDDHKAIFGYSVPLSSILLIQGIVHLVVICRSEEAENRHRSKSLTDLMANGEPHPVK</sequence>
<dbReference type="Proteomes" id="UP001177023">
    <property type="component" value="Unassembled WGS sequence"/>
</dbReference>
<reference evidence="2" key="1">
    <citation type="submission" date="2023-06" db="EMBL/GenBank/DDBJ databases">
        <authorList>
            <person name="Delattre M."/>
        </authorList>
    </citation>
    <scope>NUCLEOTIDE SEQUENCE</scope>
    <source>
        <strain evidence="2">AF72</strain>
    </source>
</reference>